<gene>
    <name evidence="3" type="ORF">KOW79_005470</name>
</gene>
<dbReference type="InterPro" id="IPR026983">
    <property type="entry name" value="DHC"/>
</dbReference>
<sequence length="304" mass="34023">MKLKQHYEIGLEKLDSAAAQVATMQVELEALQPQLLVAGKDVDEMMVVIEHESVEVAETEKVVRMDEAVANEQATAAKAIKDITLVKSMKNPPAGVKLVMEAICILKGIKPDRIPDPLGSGKKIKDFWGPAKKLLGEMKFLQSLHEYNKDNIPAAYMTIIRNKYITNPDFVPKKIRTASTAAEGLCKWVCAMDSYDKVAKVVAPKKEKLAQAEAKLKVAMESLQKKQAALKEVQDKLAKLQVTLEANKNKKADLENQRVVEEWVELCKAKAIPCSKNVSLMQSLRELVKIRNWTIADLRQLLHR</sequence>
<proteinExistence type="predicted"/>
<evidence type="ECO:0000256" key="1">
    <source>
        <dbReference type="SAM" id="Coils"/>
    </source>
</evidence>
<reference evidence="3 4" key="1">
    <citation type="submission" date="2021-06" db="EMBL/GenBank/DDBJ databases">
        <title>Chromosome-level genome assembly of the red-tail catfish (Hemibagrus wyckioides).</title>
        <authorList>
            <person name="Shao F."/>
        </authorList>
    </citation>
    <scope>NUCLEOTIDE SEQUENCE [LARGE SCALE GENOMIC DNA]</scope>
    <source>
        <strain evidence="3">EC202008001</strain>
        <tissue evidence="3">Blood</tissue>
    </source>
</reference>
<evidence type="ECO:0000313" key="4">
    <source>
        <dbReference type="Proteomes" id="UP000824219"/>
    </source>
</evidence>
<dbReference type="PANTHER" id="PTHR22878:SF66">
    <property type="entry name" value="DYNEIN AXONEMAL HEAVY CHAIN 7"/>
    <property type="match status" value="1"/>
</dbReference>
<dbReference type="AlphaFoldDB" id="A0A9D3NZR1"/>
<dbReference type="GO" id="GO:0051959">
    <property type="term" value="F:dynein light intermediate chain binding"/>
    <property type="evidence" value="ECO:0007669"/>
    <property type="project" value="InterPro"/>
</dbReference>
<dbReference type="Proteomes" id="UP000824219">
    <property type="component" value="Linkage Group LG06"/>
</dbReference>
<evidence type="ECO:0000313" key="3">
    <source>
        <dbReference type="EMBL" id="KAG7331501.1"/>
    </source>
</evidence>
<dbReference type="PANTHER" id="PTHR22878">
    <property type="entry name" value="DYNEIN HEAVY CHAIN 6, AXONEMAL-LIKE-RELATED"/>
    <property type="match status" value="1"/>
</dbReference>
<dbReference type="GO" id="GO:0007018">
    <property type="term" value="P:microtubule-based movement"/>
    <property type="evidence" value="ECO:0007669"/>
    <property type="project" value="InterPro"/>
</dbReference>
<accession>A0A9D3NZR1</accession>
<dbReference type="InterPro" id="IPR024743">
    <property type="entry name" value="Dynein_HC_stalk"/>
</dbReference>
<feature type="coiled-coil region" evidence="1">
    <location>
        <begin position="206"/>
        <end position="257"/>
    </location>
</feature>
<comment type="caution">
    <text evidence="3">The sequence shown here is derived from an EMBL/GenBank/DDBJ whole genome shotgun (WGS) entry which is preliminary data.</text>
</comment>
<keyword evidence="1" id="KW-0175">Coiled coil</keyword>
<keyword evidence="4" id="KW-1185">Reference proteome</keyword>
<organism evidence="3 4">
    <name type="scientific">Hemibagrus wyckioides</name>
    <dbReference type="NCBI Taxonomy" id="337641"/>
    <lineage>
        <taxon>Eukaryota</taxon>
        <taxon>Metazoa</taxon>
        <taxon>Chordata</taxon>
        <taxon>Craniata</taxon>
        <taxon>Vertebrata</taxon>
        <taxon>Euteleostomi</taxon>
        <taxon>Actinopterygii</taxon>
        <taxon>Neopterygii</taxon>
        <taxon>Teleostei</taxon>
        <taxon>Ostariophysi</taxon>
        <taxon>Siluriformes</taxon>
        <taxon>Bagridae</taxon>
        <taxon>Hemibagrus</taxon>
    </lineage>
</organism>
<dbReference type="GO" id="GO:0030286">
    <property type="term" value="C:dynein complex"/>
    <property type="evidence" value="ECO:0007669"/>
    <property type="project" value="InterPro"/>
</dbReference>
<dbReference type="EMBL" id="JAHKSW010000006">
    <property type="protein sequence ID" value="KAG7331501.1"/>
    <property type="molecule type" value="Genomic_DNA"/>
</dbReference>
<protein>
    <recommendedName>
        <fullName evidence="2">Dynein heavy chain coiled coil stalk domain-containing protein</fullName>
    </recommendedName>
</protein>
<name>A0A9D3NZR1_9TELE</name>
<dbReference type="OrthoDB" id="5593012at2759"/>
<evidence type="ECO:0000259" key="2">
    <source>
        <dbReference type="Pfam" id="PF12777"/>
    </source>
</evidence>
<feature type="domain" description="Dynein heavy chain coiled coil stalk" evidence="2">
    <location>
        <begin position="65"/>
        <end position="252"/>
    </location>
</feature>
<dbReference type="Gene3D" id="1.20.920.20">
    <property type="match status" value="2"/>
</dbReference>
<dbReference type="GO" id="GO:0045505">
    <property type="term" value="F:dynein intermediate chain binding"/>
    <property type="evidence" value="ECO:0007669"/>
    <property type="project" value="InterPro"/>
</dbReference>
<dbReference type="Pfam" id="PF12777">
    <property type="entry name" value="MT"/>
    <property type="match status" value="1"/>
</dbReference>